<dbReference type="InterPro" id="IPR036583">
    <property type="entry name" value="23S_rRNA_IVS_sf"/>
</dbReference>
<dbReference type="RefSeq" id="WP_258542785.1">
    <property type="nucleotide sequence ID" value="NZ_OU015584.1"/>
</dbReference>
<protein>
    <recommendedName>
        <fullName evidence="3">Four helix bundle protein</fullName>
    </recommendedName>
</protein>
<name>A0A916JNY5_9FLAO</name>
<gene>
    <name evidence="1" type="ORF">CRYO30217_02566</name>
</gene>
<proteinExistence type="predicted"/>
<dbReference type="PANTHER" id="PTHR38471:SF2">
    <property type="entry name" value="FOUR HELIX BUNDLE PROTEIN"/>
    <property type="match status" value="1"/>
</dbReference>
<sequence>MHNCKELTIWLDSFEIAKVVYDYSAHIPQKEDYGLISQMRRCSVSVPSNIAEGASRSSDKNFCRFLEIVLGSSFELQTQIELSQELFKIEYAMIDELYLKLTKNQKMIRSLINKLRL</sequence>
<dbReference type="NCBIfam" id="TIGR02436">
    <property type="entry name" value="four helix bundle protein"/>
    <property type="match status" value="1"/>
</dbReference>
<accession>A0A916JNY5</accession>
<evidence type="ECO:0008006" key="3">
    <source>
        <dbReference type="Google" id="ProtNLM"/>
    </source>
</evidence>
<dbReference type="EMBL" id="OU015584">
    <property type="protein sequence ID" value="CAG5084786.1"/>
    <property type="molecule type" value="Genomic_DNA"/>
</dbReference>
<keyword evidence="2" id="KW-1185">Reference proteome</keyword>
<dbReference type="CDD" id="cd16377">
    <property type="entry name" value="23S_rRNA_IVP_like"/>
    <property type="match status" value="1"/>
</dbReference>
<dbReference type="PANTHER" id="PTHR38471">
    <property type="entry name" value="FOUR HELIX BUNDLE PROTEIN"/>
    <property type="match status" value="1"/>
</dbReference>
<evidence type="ECO:0000313" key="2">
    <source>
        <dbReference type="Proteomes" id="UP000683507"/>
    </source>
</evidence>
<reference evidence="1" key="1">
    <citation type="submission" date="2021-04" db="EMBL/GenBank/DDBJ databases">
        <authorList>
            <person name="Rodrigo-Torres L."/>
            <person name="Arahal R. D."/>
            <person name="Lucena T."/>
        </authorList>
    </citation>
    <scope>NUCLEOTIDE SEQUENCE</scope>
    <source>
        <strain evidence="1">AS29M-1</strain>
    </source>
</reference>
<organism evidence="1 2">
    <name type="scientific">Parvicella tangerina</name>
    <dbReference type="NCBI Taxonomy" id="2829795"/>
    <lineage>
        <taxon>Bacteria</taxon>
        <taxon>Pseudomonadati</taxon>
        <taxon>Bacteroidota</taxon>
        <taxon>Flavobacteriia</taxon>
        <taxon>Flavobacteriales</taxon>
        <taxon>Parvicellaceae</taxon>
        <taxon>Parvicella</taxon>
    </lineage>
</organism>
<dbReference type="SUPFAM" id="SSF158446">
    <property type="entry name" value="IVS-encoded protein-like"/>
    <property type="match status" value="1"/>
</dbReference>
<dbReference type="AlphaFoldDB" id="A0A916JNY5"/>
<dbReference type="KEGG" id="ptan:CRYO30217_02566"/>
<dbReference type="Pfam" id="PF05635">
    <property type="entry name" value="23S_rRNA_IVP"/>
    <property type="match status" value="1"/>
</dbReference>
<dbReference type="InterPro" id="IPR012657">
    <property type="entry name" value="23S_rRNA-intervening_sequence"/>
</dbReference>
<dbReference type="Gene3D" id="1.20.1440.60">
    <property type="entry name" value="23S rRNA-intervening sequence"/>
    <property type="match status" value="1"/>
</dbReference>
<dbReference type="Proteomes" id="UP000683507">
    <property type="component" value="Chromosome"/>
</dbReference>
<evidence type="ECO:0000313" key="1">
    <source>
        <dbReference type="EMBL" id="CAG5084786.1"/>
    </source>
</evidence>